<gene>
    <name evidence="2" type="ORF">J5N97_009530</name>
</gene>
<sequence>MSPSALFLLLICICSFSVCLPALSAATPTAYEVLESYGLPIGLLPRGALGYELDPASGAFKAYLNGSCAFSIRGSYELRYQSTIAGRISQGKLRSLKGVSVKFLLFWIGIVEVDRRGDQLEFSVGIASANFGVDNFEECPQCGVQGLVWTLEACHTW</sequence>
<reference evidence="2" key="2">
    <citation type="journal article" date="2022" name="Hortic Res">
        <title>The genome of Dioscorea zingiberensis sheds light on the biosynthesis, origin and evolution of the medicinally important diosgenin saponins.</title>
        <authorList>
            <person name="Li Y."/>
            <person name="Tan C."/>
            <person name="Li Z."/>
            <person name="Guo J."/>
            <person name="Li S."/>
            <person name="Chen X."/>
            <person name="Wang C."/>
            <person name="Dai X."/>
            <person name="Yang H."/>
            <person name="Song W."/>
            <person name="Hou L."/>
            <person name="Xu J."/>
            <person name="Tong Z."/>
            <person name="Xu A."/>
            <person name="Yuan X."/>
            <person name="Wang W."/>
            <person name="Yang Q."/>
            <person name="Chen L."/>
            <person name="Sun Z."/>
            <person name="Wang K."/>
            <person name="Pan B."/>
            <person name="Chen J."/>
            <person name="Bao Y."/>
            <person name="Liu F."/>
            <person name="Qi X."/>
            <person name="Gang D.R."/>
            <person name="Wen J."/>
            <person name="Li J."/>
        </authorList>
    </citation>
    <scope>NUCLEOTIDE SEQUENCE</scope>
    <source>
        <strain evidence="2">Dzin_1.0</strain>
    </source>
</reference>
<dbReference type="AlphaFoldDB" id="A0A9D5CWL1"/>
<feature type="signal peptide" evidence="1">
    <location>
        <begin position="1"/>
        <end position="26"/>
    </location>
</feature>
<dbReference type="PANTHER" id="PTHR31676:SF76">
    <property type="entry name" value="OS05G0362300 PROTEIN"/>
    <property type="match status" value="1"/>
</dbReference>
<accession>A0A9D5CWL1</accession>
<dbReference type="EMBL" id="JAGGNH010000002">
    <property type="protein sequence ID" value="KAJ0981275.1"/>
    <property type="molecule type" value="Genomic_DNA"/>
</dbReference>
<dbReference type="InterPro" id="IPR036758">
    <property type="entry name" value="At5g01610-like"/>
</dbReference>
<dbReference type="PANTHER" id="PTHR31676">
    <property type="entry name" value="T31J12.3 PROTEIN-RELATED"/>
    <property type="match status" value="1"/>
</dbReference>
<dbReference type="InterPro" id="IPR007493">
    <property type="entry name" value="DUF538"/>
</dbReference>
<feature type="chain" id="PRO_5038383686" evidence="1">
    <location>
        <begin position="27"/>
        <end position="157"/>
    </location>
</feature>
<evidence type="ECO:0000313" key="3">
    <source>
        <dbReference type="Proteomes" id="UP001085076"/>
    </source>
</evidence>
<keyword evidence="3" id="KW-1185">Reference proteome</keyword>
<proteinExistence type="predicted"/>
<evidence type="ECO:0000313" key="2">
    <source>
        <dbReference type="EMBL" id="KAJ0981275.1"/>
    </source>
</evidence>
<protein>
    <submittedName>
        <fullName evidence="2">Uncharacterized protein</fullName>
    </submittedName>
</protein>
<dbReference type="SUPFAM" id="SSF141562">
    <property type="entry name" value="At5g01610-like"/>
    <property type="match status" value="1"/>
</dbReference>
<dbReference type="Gene3D" id="2.30.240.10">
    <property type="entry name" value="At5g01610-like"/>
    <property type="match status" value="1"/>
</dbReference>
<keyword evidence="1" id="KW-0732">Signal</keyword>
<organism evidence="2 3">
    <name type="scientific">Dioscorea zingiberensis</name>
    <dbReference type="NCBI Taxonomy" id="325984"/>
    <lineage>
        <taxon>Eukaryota</taxon>
        <taxon>Viridiplantae</taxon>
        <taxon>Streptophyta</taxon>
        <taxon>Embryophyta</taxon>
        <taxon>Tracheophyta</taxon>
        <taxon>Spermatophyta</taxon>
        <taxon>Magnoliopsida</taxon>
        <taxon>Liliopsida</taxon>
        <taxon>Dioscoreales</taxon>
        <taxon>Dioscoreaceae</taxon>
        <taxon>Dioscorea</taxon>
    </lineage>
</organism>
<dbReference type="Proteomes" id="UP001085076">
    <property type="component" value="Miscellaneous, Linkage group lg02"/>
</dbReference>
<reference evidence="2" key="1">
    <citation type="submission" date="2021-03" db="EMBL/GenBank/DDBJ databases">
        <authorList>
            <person name="Li Z."/>
            <person name="Yang C."/>
        </authorList>
    </citation>
    <scope>NUCLEOTIDE SEQUENCE</scope>
    <source>
        <strain evidence="2">Dzin_1.0</strain>
        <tissue evidence="2">Leaf</tissue>
    </source>
</reference>
<dbReference type="Pfam" id="PF04398">
    <property type="entry name" value="DUF538"/>
    <property type="match status" value="1"/>
</dbReference>
<comment type="caution">
    <text evidence="2">The sequence shown here is derived from an EMBL/GenBank/DDBJ whole genome shotgun (WGS) entry which is preliminary data.</text>
</comment>
<dbReference type="OrthoDB" id="1897482at2759"/>
<name>A0A9D5CWL1_9LILI</name>
<evidence type="ECO:0000256" key="1">
    <source>
        <dbReference type="SAM" id="SignalP"/>
    </source>
</evidence>